<reference evidence="10 11" key="1">
    <citation type="submission" date="2024-01" db="EMBL/GenBank/DDBJ databases">
        <title>The complete chloroplast genome sequence of Lithospermum erythrorhizon: insights into the phylogenetic relationship among Boraginaceae species and the maternal lineages of purple gromwells.</title>
        <authorList>
            <person name="Okada T."/>
            <person name="Watanabe K."/>
        </authorList>
    </citation>
    <scope>NUCLEOTIDE SEQUENCE [LARGE SCALE GENOMIC DNA]</scope>
</reference>
<evidence type="ECO:0000256" key="8">
    <source>
        <dbReference type="SAM" id="Phobius"/>
    </source>
</evidence>
<dbReference type="Proteomes" id="UP001454036">
    <property type="component" value="Unassembled WGS sequence"/>
</dbReference>
<keyword evidence="6" id="KW-0408">Iron</keyword>
<name>A0AAV3NQG0_LITER</name>
<keyword evidence="8" id="KW-0812">Transmembrane</keyword>
<feature type="signal peptide" evidence="9">
    <location>
        <begin position="1"/>
        <end position="17"/>
    </location>
</feature>
<feature type="chain" id="PRO_5043629490" evidence="9">
    <location>
        <begin position="18"/>
        <end position="339"/>
    </location>
</feature>
<dbReference type="GO" id="GO:0016705">
    <property type="term" value="F:oxidoreductase activity, acting on paired donors, with incorporation or reduction of molecular oxygen"/>
    <property type="evidence" value="ECO:0007669"/>
    <property type="project" value="InterPro"/>
</dbReference>
<dbReference type="GO" id="GO:0004497">
    <property type="term" value="F:monooxygenase activity"/>
    <property type="evidence" value="ECO:0007669"/>
    <property type="project" value="UniProtKB-KW"/>
</dbReference>
<protein>
    <submittedName>
        <fullName evidence="10">Oxygenase</fullName>
    </submittedName>
</protein>
<keyword evidence="8" id="KW-1133">Transmembrane helix</keyword>
<dbReference type="Gene3D" id="1.10.630.10">
    <property type="entry name" value="Cytochrome P450"/>
    <property type="match status" value="1"/>
</dbReference>
<keyword evidence="8" id="KW-0472">Membrane</keyword>
<keyword evidence="7" id="KW-0503">Monooxygenase</keyword>
<evidence type="ECO:0000256" key="7">
    <source>
        <dbReference type="ARBA" id="ARBA00023033"/>
    </source>
</evidence>
<comment type="similarity">
    <text evidence="2">Belongs to the cytochrome P450 family.</text>
</comment>
<keyword evidence="9" id="KW-0732">Signal</keyword>
<keyword evidence="11" id="KW-1185">Reference proteome</keyword>
<dbReference type="GO" id="GO:0020037">
    <property type="term" value="F:heme binding"/>
    <property type="evidence" value="ECO:0007669"/>
    <property type="project" value="InterPro"/>
</dbReference>
<dbReference type="AlphaFoldDB" id="A0AAV3NQG0"/>
<evidence type="ECO:0000256" key="3">
    <source>
        <dbReference type="ARBA" id="ARBA00022617"/>
    </source>
</evidence>
<dbReference type="Pfam" id="PF00067">
    <property type="entry name" value="p450"/>
    <property type="match status" value="1"/>
</dbReference>
<feature type="transmembrane region" description="Helical" evidence="8">
    <location>
        <begin position="315"/>
        <end position="336"/>
    </location>
</feature>
<sequence>MDNSLIILALAFFVALAFIHKKRKKPTKTLPPGPISWPIIGNLLQLGYLPHMTLDKLAKKYGEIMMVKYGLKNVVVASSPKMAEEFLRKQDILFASRPAIAAGKYTGYNYKNMTWSPYGPHWKLGRKIYLNELFSPKRLESFEHIRVDERRQFLSGLYAKRGQPVVIKDHIKHYTLSSISRVVLGDKYFIDFKKDDESLGLLSLDSLIELIDEWMVLNGELNIGDWIPFLQPFDLQGYVKRMKIQHKKIDKFFSVVIEDHKVKMDQSGKDFVPKDMVDVLLMLTREETDPEMKLDLEGVKSLLHVSVTKRISLNLNFNGVLITFSLKILIIMVNIYGDL</sequence>
<organism evidence="10 11">
    <name type="scientific">Lithospermum erythrorhizon</name>
    <name type="common">Purple gromwell</name>
    <name type="synonym">Lithospermum officinale var. erythrorhizon</name>
    <dbReference type="NCBI Taxonomy" id="34254"/>
    <lineage>
        <taxon>Eukaryota</taxon>
        <taxon>Viridiplantae</taxon>
        <taxon>Streptophyta</taxon>
        <taxon>Embryophyta</taxon>
        <taxon>Tracheophyta</taxon>
        <taxon>Spermatophyta</taxon>
        <taxon>Magnoliopsida</taxon>
        <taxon>eudicotyledons</taxon>
        <taxon>Gunneridae</taxon>
        <taxon>Pentapetalae</taxon>
        <taxon>asterids</taxon>
        <taxon>lamiids</taxon>
        <taxon>Boraginales</taxon>
        <taxon>Boraginaceae</taxon>
        <taxon>Boraginoideae</taxon>
        <taxon>Lithospermeae</taxon>
        <taxon>Lithospermum</taxon>
    </lineage>
</organism>
<comment type="caution">
    <text evidence="10">The sequence shown here is derived from an EMBL/GenBank/DDBJ whole genome shotgun (WGS) entry which is preliminary data.</text>
</comment>
<comment type="cofactor">
    <cofactor evidence="1">
        <name>heme</name>
        <dbReference type="ChEBI" id="CHEBI:30413"/>
    </cofactor>
</comment>
<dbReference type="SUPFAM" id="SSF48264">
    <property type="entry name" value="Cytochrome P450"/>
    <property type="match status" value="1"/>
</dbReference>
<evidence type="ECO:0000256" key="4">
    <source>
        <dbReference type="ARBA" id="ARBA00022723"/>
    </source>
</evidence>
<dbReference type="InterPro" id="IPR036396">
    <property type="entry name" value="Cyt_P450_sf"/>
</dbReference>
<dbReference type="PANTHER" id="PTHR47944">
    <property type="entry name" value="CYTOCHROME P450 98A9"/>
    <property type="match status" value="1"/>
</dbReference>
<dbReference type="EMBL" id="BAABME010015516">
    <property type="protein sequence ID" value="GAA0141585.1"/>
    <property type="molecule type" value="Genomic_DNA"/>
</dbReference>
<dbReference type="GO" id="GO:0005506">
    <property type="term" value="F:iron ion binding"/>
    <property type="evidence" value="ECO:0007669"/>
    <property type="project" value="InterPro"/>
</dbReference>
<evidence type="ECO:0000256" key="9">
    <source>
        <dbReference type="SAM" id="SignalP"/>
    </source>
</evidence>
<evidence type="ECO:0000256" key="2">
    <source>
        <dbReference type="ARBA" id="ARBA00010617"/>
    </source>
</evidence>
<evidence type="ECO:0000313" key="10">
    <source>
        <dbReference type="EMBL" id="GAA0141585.1"/>
    </source>
</evidence>
<evidence type="ECO:0000256" key="5">
    <source>
        <dbReference type="ARBA" id="ARBA00023002"/>
    </source>
</evidence>
<gene>
    <name evidence="10" type="ORF">LIER_35416</name>
</gene>
<keyword evidence="3" id="KW-0349">Heme</keyword>
<dbReference type="InterPro" id="IPR001128">
    <property type="entry name" value="Cyt_P450"/>
</dbReference>
<keyword evidence="4" id="KW-0479">Metal-binding</keyword>
<evidence type="ECO:0000256" key="6">
    <source>
        <dbReference type="ARBA" id="ARBA00023004"/>
    </source>
</evidence>
<evidence type="ECO:0000256" key="1">
    <source>
        <dbReference type="ARBA" id="ARBA00001971"/>
    </source>
</evidence>
<proteinExistence type="inferred from homology"/>
<accession>A0AAV3NQG0</accession>
<evidence type="ECO:0000313" key="11">
    <source>
        <dbReference type="Proteomes" id="UP001454036"/>
    </source>
</evidence>
<dbReference type="PANTHER" id="PTHR47944:SF5">
    <property type="entry name" value="CYTOCHROME P450 71A1-LIKE"/>
    <property type="match status" value="1"/>
</dbReference>
<keyword evidence="5" id="KW-0560">Oxidoreductase</keyword>